<protein>
    <submittedName>
        <fullName evidence="2">Polysaccharide pyruvyl transferase</fullName>
    </submittedName>
</protein>
<proteinExistence type="predicted"/>
<keyword evidence="2" id="KW-0808">Transferase</keyword>
<dbReference type="AlphaFoldDB" id="A0A1M5D1H5"/>
<name>A0A1M5D1H5_VIBGA</name>
<keyword evidence="3" id="KW-1185">Reference proteome</keyword>
<organism evidence="2 3">
    <name type="scientific">Vibrio gazogenes DSM 21264 = NBRC 103151</name>
    <dbReference type="NCBI Taxonomy" id="1123492"/>
    <lineage>
        <taxon>Bacteria</taxon>
        <taxon>Pseudomonadati</taxon>
        <taxon>Pseudomonadota</taxon>
        <taxon>Gammaproteobacteria</taxon>
        <taxon>Vibrionales</taxon>
        <taxon>Vibrionaceae</taxon>
        <taxon>Vibrio</taxon>
    </lineage>
</organism>
<sequence length="344" mass="40446">MKSVGILTFHHGHNYGGFLQVYSLYKYLSSLGHNVKIINYFNPIDEKNKFRMTYLNRNIFNLPVHIRRKKIFDNFLLMLPTTDKVCSIEEVEENFDTVVLGSDEVWNFYNPMFGKDLSYFGQGVKSSKIISYAASFGTRTPEYGIDEDVKEAIKKIDSISVRDINSNEMIESIGLNVEIVADPTFLIDQKDHLVDIKTNEDYLLFYGFMLHEGDIRLIKDFARENNLKIISVGYKNRWCDLNILDANPFEWNTYVHNAKYVVTTMFHGLVYSIIHEKQFVFVMNDYRRYKVGYLMKYLKLDSSTYYHENDNIIDKMLSHIDYKFINSNLNELIANSKEFLIREI</sequence>
<dbReference type="InterPro" id="IPR007345">
    <property type="entry name" value="Polysacch_pyruvyl_Trfase"/>
</dbReference>
<dbReference type="RefSeq" id="WP_072960419.1">
    <property type="nucleotide sequence ID" value="NZ_FQUH01000013.1"/>
</dbReference>
<dbReference type="Pfam" id="PF04230">
    <property type="entry name" value="PS_pyruv_trans"/>
    <property type="match status" value="1"/>
</dbReference>
<evidence type="ECO:0000259" key="1">
    <source>
        <dbReference type="Pfam" id="PF04230"/>
    </source>
</evidence>
<gene>
    <name evidence="2" type="ORF">SAMN02745781_02729</name>
</gene>
<dbReference type="Proteomes" id="UP000184159">
    <property type="component" value="Unassembled WGS sequence"/>
</dbReference>
<evidence type="ECO:0000313" key="2">
    <source>
        <dbReference type="EMBL" id="SHF60841.1"/>
    </source>
</evidence>
<reference evidence="3" key="1">
    <citation type="submission" date="2016-11" db="EMBL/GenBank/DDBJ databases">
        <authorList>
            <person name="Varghese N."/>
            <person name="Submissions S."/>
        </authorList>
    </citation>
    <scope>NUCLEOTIDE SEQUENCE [LARGE SCALE GENOMIC DNA]</scope>
    <source>
        <strain evidence="3">DSM 21264</strain>
    </source>
</reference>
<feature type="domain" description="Polysaccharide pyruvyl transferase" evidence="1">
    <location>
        <begin position="14"/>
        <end position="286"/>
    </location>
</feature>
<dbReference type="EMBL" id="FQUH01000013">
    <property type="protein sequence ID" value="SHF60841.1"/>
    <property type="molecule type" value="Genomic_DNA"/>
</dbReference>
<accession>A0A1M5D1H5</accession>
<dbReference type="GO" id="GO:0016740">
    <property type="term" value="F:transferase activity"/>
    <property type="evidence" value="ECO:0007669"/>
    <property type="project" value="UniProtKB-KW"/>
</dbReference>
<evidence type="ECO:0000313" key="3">
    <source>
        <dbReference type="Proteomes" id="UP000184159"/>
    </source>
</evidence>